<dbReference type="AlphaFoldDB" id="E2SDX7"/>
<name>E2SDX7_9ACTN</name>
<comment type="caution">
    <text evidence="1">The sequence shown here is derived from an EMBL/GenBank/DDBJ whole genome shotgun (WGS) entry which is preliminary data.</text>
</comment>
<keyword evidence="2" id="KW-1185">Reference proteome</keyword>
<sequence>MPTIPRDHFDTQILTRLRTLTGVEVFDVIVPVTPPSEPNAPGVVKPYAVYQPSGGGPSTMLTLADCDDSLVLRPMVKCVAGWRHKLMPLVDDVQDLLQRWRPAAPEGLDVSVSTLKFPLGFTAGTATVERGETPGRLFLTLWFEFTVST</sequence>
<dbReference type="Proteomes" id="UP000003111">
    <property type="component" value="Unassembled WGS sequence"/>
</dbReference>
<evidence type="ECO:0000313" key="1">
    <source>
        <dbReference type="EMBL" id="EFQ82704.1"/>
    </source>
</evidence>
<protein>
    <submittedName>
        <fullName evidence="1">Uncharacterized protein</fullName>
    </submittedName>
</protein>
<organism evidence="1 2">
    <name type="scientific">Aeromicrobium marinum DSM 15272</name>
    <dbReference type="NCBI Taxonomy" id="585531"/>
    <lineage>
        <taxon>Bacteria</taxon>
        <taxon>Bacillati</taxon>
        <taxon>Actinomycetota</taxon>
        <taxon>Actinomycetes</taxon>
        <taxon>Propionibacteriales</taxon>
        <taxon>Nocardioidaceae</taxon>
        <taxon>Aeromicrobium</taxon>
    </lineage>
</organism>
<dbReference type="HOGENOM" id="CLU_1745791_0_0_11"/>
<dbReference type="STRING" id="585531.HMPREF0063_11913"/>
<accession>E2SDX7</accession>
<dbReference type="EMBL" id="ACLF03000006">
    <property type="protein sequence ID" value="EFQ82704.1"/>
    <property type="molecule type" value="Genomic_DNA"/>
</dbReference>
<gene>
    <name evidence="1" type="ORF">HMPREF0063_11913</name>
</gene>
<evidence type="ECO:0000313" key="2">
    <source>
        <dbReference type="Proteomes" id="UP000003111"/>
    </source>
</evidence>
<dbReference type="RefSeq" id="WP_007077005.1">
    <property type="nucleotide sequence ID" value="NZ_CM001024.1"/>
</dbReference>
<reference evidence="1" key="1">
    <citation type="submission" date="2010-08" db="EMBL/GenBank/DDBJ databases">
        <authorList>
            <person name="Muzny D."/>
            <person name="Qin X."/>
            <person name="Buhay C."/>
            <person name="Dugan-Rocha S."/>
            <person name="Ding Y."/>
            <person name="Chen G."/>
            <person name="Hawes A."/>
            <person name="Holder M."/>
            <person name="Jhangiani S."/>
            <person name="Johnson A."/>
            <person name="Khan Z."/>
            <person name="Li Z."/>
            <person name="Liu W."/>
            <person name="Liu X."/>
            <person name="Perez L."/>
            <person name="Shen H."/>
            <person name="Wang Q."/>
            <person name="Watt J."/>
            <person name="Xi L."/>
            <person name="Xin Y."/>
            <person name="Zhou J."/>
            <person name="Deng J."/>
            <person name="Jiang H."/>
            <person name="Liu Y."/>
            <person name="Qu J."/>
            <person name="Song X.-Z."/>
            <person name="Zhang L."/>
            <person name="Villasana D."/>
            <person name="Johnson A."/>
            <person name="Liu J."/>
            <person name="Liyanage D."/>
            <person name="Lorensuhewa L."/>
            <person name="Robinson T."/>
            <person name="Song A."/>
            <person name="Song B.-B."/>
            <person name="Dinh H."/>
            <person name="Thornton R."/>
            <person name="Coyle M."/>
            <person name="Francisco L."/>
            <person name="Jackson L."/>
            <person name="Javaid M."/>
            <person name="Korchina V."/>
            <person name="Kovar C."/>
            <person name="Mata R."/>
            <person name="Mathew T."/>
            <person name="Ngo R."/>
            <person name="Nguyen L."/>
            <person name="Nguyen N."/>
            <person name="Okwuonu G."/>
            <person name="Ongeri F."/>
            <person name="Pham C."/>
            <person name="Simmons D."/>
            <person name="Wilczek-Boney K."/>
            <person name="Hale W."/>
            <person name="Jakkamsetti A."/>
            <person name="Pham P."/>
            <person name="Ruth R."/>
            <person name="San Lucas F."/>
            <person name="Warren J."/>
            <person name="Zhang J."/>
            <person name="Zhao Z."/>
            <person name="Zhou C."/>
            <person name="Zhu D."/>
            <person name="Lee S."/>
            <person name="Bess C."/>
            <person name="Blankenburg K."/>
            <person name="Forbes L."/>
            <person name="Fu Q."/>
            <person name="Gubbala S."/>
            <person name="Hirani K."/>
            <person name="Jayaseelan J.C."/>
            <person name="Lara F."/>
            <person name="Munidasa M."/>
            <person name="Palculict T."/>
            <person name="Patil S."/>
            <person name="Pu L.-L."/>
            <person name="Saada N."/>
            <person name="Tang L."/>
            <person name="Weissenberger G."/>
            <person name="Zhu Y."/>
            <person name="Hemphill L."/>
            <person name="Shang Y."/>
            <person name="Youmans B."/>
            <person name="Ayvaz T."/>
            <person name="Ross M."/>
            <person name="Santibanez J."/>
            <person name="Aqrawi P."/>
            <person name="Gross S."/>
            <person name="Joshi V."/>
            <person name="Fowler G."/>
            <person name="Nazareth L."/>
            <person name="Reid J."/>
            <person name="Worley K."/>
            <person name="Petrosino J."/>
            <person name="Highlander S."/>
            <person name="Gibbs R."/>
        </authorList>
    </citation>
    <scope>NUCLEOTIDE SEQUENCE [LARGE SCALE GENOMIC DNA]</scope>
    <source>
        <strain evidence="1">DSM 15272</strain>
    </source>
</reference>
<proteinExistence type="predicted"/>